<keyword evidence="1" id="KW-0812">Transmembrane</keyword>
<dbReference type="AlphaFoldDB" id="A0A085NC32"/>
<name>A0A085NC32_9BILA</name>
<accession>A0A085NC32</accession>
<feature type="transmembrane region" description="Helical" evidence="1">
    <location>
        <begin position="215"/>
        <end position="236"/>
    </location>
</feature>
<evidence type="ECO:0000256" key="1">
    <source>
        <dbReference type="SAM" id="Phobius"/>
    </source>
</evidence>
<keyword evidence="1" id="KW-1133">Transmembrane helix</keyword>
<sequence length="246" mass="27847">MTLLMGPGEPQHDSREEKYFHIIRNTLKRPQQVYPAIAPEGTDRTRRHWRCADREICNGRCTADQDPDNIHITRDGTGDHQHNVGVEGHVKKAVNALKRRAQEEPDATPSQVLRTTIGGVHSEEILLMLSERNALKRNVNRVQNGTRPPNPTSMRGVDLPMNYTVTKRGEVFIHDSGAEDEERVLIFSTQEKVRHLSASGTLFCDGTFKTAPTQFALLFTVHGVVLGYPVPLVYALTMRKREQTYR</sequence>
<evidence type="ECO:0000313" key="2">
    <source>
        <dbReference type="EMBL" id="KFD67028.1"/>
    </source>
</evidence>
<reference evidence="2" key="1">
    <citation type="journal article" date="2014" name="Nat. Genet.">
        <title>Genome and transcriptome of the porcine whipworm Trichuris suis.</title>
        <authorList>
            <person name="Jex A.R."/>
            <person name="Nejsum P."/>
            <person name="Schwarz E.M."/>
            <person name="Hu L."/>
            <person name="Young N.D."/>
            <person name="Hall R.S."/>
            <person name="Korhonen P.K."/>
            <person name="Liao S."/>
            <person name="Thamsborg S."/>
            <person name="Xia J."/>
            <person name="Xu P."/>
            <person name="Wang S."/>
            <person name="Scheerlinck J.P."/>
            <person name="Hofmann A."/>
            <person name="Sternberg P.W."/>
            <person name="Wang J."/>
            <person name="Gasser R.B."/>
        </authorList>
    </citation>
    <scope>NUCLEOTIDE SEQUENCE [LARGE SCALE GENOMIC DNA]</scope>
    <source>
        <strain evidence="2">DCEP-RM93F</strain>
    </source>
</reference>
<dbReference type="Proteomes" id="UP000030758">
    <property type="component" value="Unassembled WGS sequence"/>
</dbReference>
<organism evidence="2">
    <name type="scientific">Trichuris suis</name>
    <name type="common">pig whipworm</name>
    <dbReference type="NCBI Taxonomy" id="68888"/>
    <lineage>
        <taxon>Eukaryota</taxon>
        <taxon>Metazoa</taxon>
        <taxon>Ecdysozoa</taxon>
        <taxon>Nematoda</taxon>
        <taxon>Enoplea</taxon>
        <taxon>Dorylaimia</taxon>
        <taxon>Trichinellida</taxon>
        <taxon>Trichuridae</taxon>
        <taxon>Trichuris</taxon>
    </lineage>
</organism>
<dbReference type="EMBL" id="KL367519">
    <property type="protein sequence ID" value="KFD67028.1"/>
    <property type="molecule type" value="Genomic_DNA"/>
</dbReference>
<evidence type="ECO:0008006" key="3">
    <source>
        <dbReference type="Google" id="ProtNLM"/>
    </source>
</evidence>
<keyword evidence="1" id="KW-0472">Membrane</keyword>
<gene>
    <name evidence="2" type="ORF">M514_07211</name>
</gene>
<protein>
    <recommendedName>
        <fullName evidence="3">FLYWCH-type domain-containing protein</fullName>
    </recommendedName>
</protein>
<proteinExistence type="predicted"/>